<dbReference type="AlphaFoldDB" id="A0A2K3K162"/>
<feature type="non-terminal residue" evidence="2">
    <location>
        <position position="1"/>
    </location>
</feature>
<evidence type="ECO:0000313" key="2">
    <source>
        <dbReference type="EMBL" id="PNX60045.1"/>
    </source>
</evidence>
<feature type="region of interest" description="Disordered" evidence="1">
    <location>
        <begin position="1"/>
        <end position="53"/>
    </location>
</feature>
<accession>A0A2K3K162</accession>
<reference evidence="2 3" key="2">
    <citation type="journal article" date="2017" name="Front. Plant Sci.">
        <title>Gene Classification and Mining of Molecular Markers Useful in Red Clover (Trifolium pratense) Breeding.</title>
        <authorList>
            <person name="Istvanek J."/>
            <person name="Dluhosova J."/>
            <person name="Dluhos P."/>
            <person name="Patkova L."/>
            <person name="Nedelnik J."/>
            <person name="Repkova J."/>
        </authorList>
    </citation>
    <scope>NUCLEOTIDE SEQUENCE [LARGE SCALE GENOMIC DNA]</scope>
    <source>
        <strain evidence="3">cv. Tatra</strain>
        <tissue evidence="2">Young leaves</tissue>
    </source>
</reference>
<comment type="caution">
    <text evidence="2">The sequence shown here is derived from an EMBL/GenBank/DDBJ whole genome shotgun (WGS) entry which is preliminary data.</text>
</comment>
<evidence type="ECO:0000313" key="3">
    <source>
        <dbReference type="Proteomes" id="UP000236291"/>
    </source>
</evidence>
<proteinExistence type="predicted"/>
<feature type="compositionally biased region" description="Polar residues" evidence="1">
    <location>
        <begin position="31"/>
        <end position="42"/>
    </location>
</feature>
<sequence>RFGESMGTDAPFPIPAPKYPGGNFASIPTGKKSSFSELQTGQFPRRSALTDAN</sequence>
<name>A0A2K3K162_TRIPR</name>
<protein>
    <submittedName>
        <fullName evidence="2">Uncharacterized protein</fullName>
    </submittedName>
</protein>
<gene>
    <name evidence="2" type="ORF">L195_g051724</name>
</gene>
<evidence type="ECO:0000256" key="1">
    <source>
        <dbReference type="SAM" id="MobiDB-lite"/>
    </source>
</evidence>
<organism evidence="2 3">
    <name type="scientific">Trifolium pratense</name>
    <name type="common">Red clover</name>
    <dbReference type="NCBI Taxonomy" id="57577"/>
    <lineage>
        <taxon>Eukaryota</taxon>
        <taxon>Viridiplantae</taxon>
        <taxon>Streptophyta</taxon>
        <taxon>Embryophyta</taxon>
        <taxon>Tracheophyta</taxon>
        <taxon>Spermatophyta</taxon>
        <taxon>Magnoliopsida</taxon>
        <taxon>eudicotyledons</taxon>
        <taxon>Gunneridae</taxon>
        <taxon>Pentapetalae</taxon>
        <taxon>rosids</taxon>
        <taxon>fabids</taxon>
        <taxon>Fabales</taxon>
        <taxon>Fabaceae</taxon>
        <taxon>Papilionoideae</taxon>
        <taxon>50 kb inversion clade</taxon>
        <taxon>NPAAA clade</taxon>
        <taxon>Hologalegina</taxon>
        <taxon>IRL clade</taxon>
        <taxon>Trifolieae</taxon>
        <taxon>Trifolium</taxon>
    </lineage>
</organism>
<dbReference type="EMBL" id="ASHM01081879">
    <property type="protein sequence ID" value="PNX60045.1"/>
    <property type="molecule type" value="Genomic_DNA"/>
</dbReference>
<reference evidence="2 3" key="1">
    <citation type="journal article" date="2014" name="Am. J. Bot.">
        <title>Genome assembly and annotation for red clover (Trifolium pratense; Fabaceae).</title>
        <authorList>
            <person name="Istvanek J."/>
            <person name="Jaros M."/>
            <person name="Krenek A."/>
            <person name="Repkova J."/>
        </authorList>
    </citation>
    <scope>NUCLEOTIDE SEQUENCE [LARGE SCALE GENOMIC DNA]</scope>
    <source>
        <strain evidence="3">cv. Tatra</strain>
        <tissue evidence="2">Young leaves</tissue>
    </source>
</reference>
<dbReference type="Proteomes" id="UP000236291">
    <property type="component" value="Unassembled WGS sequence"/>
</dbReference>